<dbReference type="Proteomes" id="UP000692954">
    <property type="component" value="Unassembled WGS sequence"/>
</dbReference>
<name>A0A8S1P670_9CILI</name>
<sequence length="324" mass="38833">MFSFGYKNLYEPKPIIPGPGDYELRKDFPTQTTQKKDKGLNRSASSKKLYNDDSFAHRLKNHNDCYAEYQLNTQRKYIELSPKQKQMHSFTTSQRSQCFLLPQISKGPQYYKINDYKTEHSLKIGKYSSRKEIFDIQNYSYSKNNCSKFDQSISIEQKKPQNYWSEDKHQQKYSVYQYQRIKPIPKFREYSYLYKDKIGPSLIDYPKEKIKGRKFIKNQRFKLIKINKADIHQEYFISKLIKDKDYLSSDEIVSNASEETITLKVFDYYQKIFFDKQIKVKKSQQDEKKKKIPGPGNYDLIYQSGKKYSFPKGKRYNKFFLDLL</sequence>
<comment type="caution">
    <text evidence="2">The sequence shown here is derived from an EMBL/GenBank/DDBJ whole genome shotgun (WGS) entry which is preliminary data.</text>
</comment>
<dbReference type="AlphaFoldDB" id="A0A8S1P670"/>
<protein>
    <submittedName>
        <fullName evidence="2">Uncharacterized protein</fullName>
    </submittedName>
</protein>
<proteinExistence type="predicted"/>
<keyword evidence="3" id="KW-1185">Reference proteome</keyword>
<feature type="compositionally biased region" description="Basic and acidic residues" evidence="1">
    <location>
        <begin position="22"/>
        <end position="40"/>
    </location>
</feature>
<evidence type="ECO:0000313" key="3">
    <source>
        <dbReference type="Proteomes" id="UP000692954"/>
    </source>
</evidence>
<organism evidence="2 3">
    <name type="scientific">Paramecium sonneborni</name>
    <dbReference type="NCBI Taxonomy" id="65129"/>
    <lineage>
        <taxon>Eukaryota</taxon>
        <taxon>Sar</taxon>
        <taxon>Alveolata</taxon>
        <taxon>Ciliophora</taxon>
        <taxon>Intramacronucleata</taxon>
        <taxon>Oligohymenophorea</taxon>
        <taxon>Peniculida</taxon>
        <taxon>Parameciidae</taxon>
        <taxon>Paramecium</taxon>
    </lineage>
</organism>
<dbReference type="OrthoDB" id="287453at2759"/>
<evidence type="ECO:0000313" key="2">
    <source>
        <dbReference type="EMBL" id="CAD8098344.1"/>
    </source>
</evidence>
<accession>A0A8S1P670</accession>
<reference evidence="2" key="1">
    <citation type="submission" date="2021-01" db="EMBL/GenBank/DDBJ databases">
        <authorList>
            <consortium name="Genoscope - CEA"/>
            <person name="William W."/>
        </authorList>
    </citation>
    <scope>NUCLEOTIDE SEQUENCE</scope>
</reference>
<feature type="region of interest" description="Disordered" evidence="1">
    <location>
        <begin position="18"/>
        <end position="44"/>
    </location>
</feature>
<gene>
    <name evidence="2" type="ORF">PSON_ATCC_30995.1.T0700065</name>
</gene>
<dbReference type="EMBL" id="CAJJDN010000070">
    <property type="protein sequence ID" value="CAD8098344.1"/>
    <property type="molecule type" value="Genomic_DNA"/>
</dbReference>
<evidence type="ECO:0000256" key="1">
    <source>
        <dbReference type="SAM" id="MobiDB-lite"/>
    </source>
</evidence>